<dbReference type="Gene3D" id="1.10.1670.10">
    <property type="entry name" value="Helix-hairpin-Helix base-excision DNA repair enzymes (C-terminal)"/>
    <property type="match status" value="1"/>
</dbReference>
<accession>A0AAW2ZKP8</accession>
<dbReference type="GO" id="GO:0000703">
    <property type="term" value="F:oxidized pyrimidine nucleobase lesion DNA N-glycosylase activity"/>
    <property type="evidence" value="ECO:0007669"/>
    <property type="project" value="UniProtKB-UniRule"/>
</dbReference>
<dbReference type="FunFam" id="1.10.340.30:FF:000005">
    <property type="entry name" value="Endonuclease III-like protein 1"/>
    <property type="match status" value="1"/>
</dbReference>
<dbReference type="PANTHER" id="PTHR43286">
    <property type="entry name" value="ENDONUCLEASE III-LIKE PROTEIN 1"/>
    <property type="match status" value="1"/>
</dbReference>
<reference evidence="14 15" key="1">
    <citation type="submission" date="2024-03" db="EMBL/GenBank/DDBJ databases">
        <title>The Acrasis kona genome and developmental transcriptomes reveal deep origins of eukaryotic multicellular pathways.</title>
        <authorList>
            <person name="Sheikh S."/>
            <person name="Fu C.-J."/>
            <person name="Brown M.W."/>
            <person name="Baldauf S.L."/>
        </authorList>
    </citation>
    <scope>NUCLEOTIDE SEQUENCE [LARGE SCALE GENOMIC DNA]</scope>
    <source>
        <strain evidence="14 15">ATCC MYA-3509</strain>
    </source>
</reference>
<keyword evidence="10 11" id="KW-0326">Glycosidase</keyword>
<dbReference type="InterPro" id="IPR003265">
    <property type="entry name" value="HhH-GPD_domain"/>
</dbReference>
<evidence type="ECO:0000256" key="10">
    <source>
        <dbReference type="ARBA" id="ARBA00023295"/>
    </source>
</evidence>
<evidence type="ECO:0000256" key="7">
    <source>
        <dbReference type="ARBA" id="ARBA00023014"/>
    </source>
</evidence>
<dbReference type="EC" id="3.2.2.-" evidence="11"/>
<evidence type="ECO:0000256" key="4">
    <source>
        <dbReference type="ARBA" id="ARBA00022763"/>
    </source>
</evidence>
<dbReference type="CDD" id="cd00056">
    <property type="entry name" value="ENDO3c"/>
    <property type="match status" value="1"/>
</dbReference>
<keyword evidence="14" id="KW-0540">Nuclease</keyword>
<evidence type="ECO:0000256" key="6">
    <source>
        <dbReference type="ARBA" id="ARBA00023004"/>
    </source>
</evidence>
<keyword evidence="6" id="KW-0408">Iron</keyword>
<feature type="region of interest" description="Disordered" evidence="12">
    <location>
        <begin position="1"/>
        <end position="49"/>
    </location>
</feature>
<dbReference type="Proteomes" id="UP001431209">
    <property type="component" value="Unassembled WGS sequence"/>
</dbReference>
<dbReference type="Gene3D" id="1.10.340.30">
    <property type="entry name" value="Hypothetical protein, domain 2"/>
    <property type="match status" value="1"/>
</dbReference>
<evidence type="ECO:0000259" key="13">
    <source>
        <dbReference type="SMART" id="SM00478"/>
    </source>
</evidence>
<dbReference type="EMBL" id="JAOPGA020001533">
    <property type="protein sequence ID" value="KAL0489232.1"/>
    <property type="molecule type" value="Genomic_DNA"/>
</dbReference>
<dbReference type="InterPro" id="IPR030841">
    <property type="entry name" value="NTH1"/>
</dbReference>
<dbReference type="InterPro" id="IPR000445">
    <property type="entry name" value="HhH_motif"/>
</dbReference>
<evidence type="ECO:0000313" key="15">
    <source>
        <dbReference type="Proteomes" id="UP001431209"/>
    </source>
</evidence>
<keyword evidence="7" id="KW-0411">Iron-sulfur</keyword>
<protein>
    <recommendedName>
        <fullName evidence="11">Endonuclease III homolog</fullName>
        <ecNumber evidence="11">3.2.2.-</ecNumber>
        <ecNumber evidence="11">4.2.99.18</ecNumber>
    </recommendedName>
    <alternativeName>
        <fullName evidence="11">Bifunctional DNA N-glycosylase/DNA-(apurinic or apyrimidinic site) lyase</fullName>
        <shortName evidence="11">DNA glycosylase/AP lyase</shortName>
    </alternativeName>
</protein>
<dbReference type="PANTHER" id="PTHR43286:SF1">
    <property type="entry name" value="ENDONUCLEASE III-LIKE PROTEIN 1"/>
    <property type="match status" value="1"/>
</dbReference>
<dbReference type="InterPro" id="IPR011257">
    <property type="entry name" value="DNA_glycosylase"/>
</dbReference>
<feature type="compositionally biased region" description="Polar residues" evidence="12">
    <location>
        <begin position="29"/>
        <end position="49"/>
    </location>
</feature>
<dbReference type="Pfam" id="PF00633">
    <property type="entry name" value="HHH"/>
    <property type="match status" value="1"/>
</dbReference>
<evidence type="ECO:0000256" key="5">
    <source>
        <dbReference type="ARBA" id="ARBA00022801"/>
    </source>
</evidence>
<dbReference type="GO" id="GO:0006285">
    <property type="term" value="P:base-excision repair, AP site formation"/>
    <property type="evidence" value="ECO:0007669"/>
    <property type="project" value="UniProtKB-UniRule"/>
</dbReference>
<dbReference type="GO" id="GO:0140078">
    <property type="term" value="F:class I DNA-(apurinic or apyrimidinic site) endonuclease activity"/>
    <property type="evidence" value="ECO:0007669"/>
    <property type="project" value="UniProtKB-EC"/>
</dbReference>
<keyword evidence="2" id="KW-0004">4Fe-4S</keyword>
<keyword evidence="5 11" id="KW-0378">Hydrolase</keyword>
<comment type="caution">
    <text evidence="11">Lacks conserved residue(s) required for the propagation of feature annotation.</text>
</comment>
<name>A0AAW2ZKP8_9EUKA</name>
<sequence length="297" mass="33876">MKSKSTEHNVAEEPSTQLNKRKREHLSISYEQPSIQSFFKSKQPTKNVNDTIEIQINKIKEMRKPDGVAGNAPVDSDGCNYLAEQTKDPTLTEEERHEKEKTFRYQTLLSLLISSQTKDTTTGVAMKKLQEHGCTVDHIMNTPIEDIAKLIKPVTYYTKKAQYIHDTTKILQQQYKGDIPKTIEGLVKLPGIGQKMAVLCMNSAWHNPVGVGVDTHVHRISNRLKWSNTKTPEQTRKVLEEKIPKKYWSEINELLVGFGQMTCKLKPKCDSCLLSSEPGICPYFEEMSIEPEAKRKK</sequence>
<dbReference type="GO" id="GO:0006289">
    <property type="term" value="P:nucleotide-excision repair"/>
    <property type="evidence" value="ECO:0007669"/>
    <property type="project" value="TreeGrafter"/>
</dbReference>
<keyword evidence="9 11" id="KW-0456">Lyase</keyword>
<comment type="similarity">
    <text evidence="1 11">Belongs to the Nth/MutY family.</text>
</comment>
<comment type="catalytic activity">
    <reaction evidence="11">
        <text>2'-deoxyribonucleotide-(2'-deoxyribose 5'-phosphate)-2'-deoxyribonucleotide-DNA = a 3'-end 2'-deoxyribonucleotide-(2,3-dehydro-2,3-deoxyribose 5'-phosphate)-DNA + a 5'-end 5'-phospho-2'-deoxyribonucleoside-DNA + H(+)</text>
        <dbReference type="Rhea" id="RHEA:66592"/>
        <dbReference type="Rhea" id="RHEA-COMP:13180"/>
        <dbReference type="Rhea" id="RHEA-COMP:16897"/>
        <dbReference type="Rhea" id="RHEA-COMP:17067"/>
        <dbReference type="ChEBI" id="CHEBI:15378"/>
        <dbReference type="ChEBI" id="CHEBI:136412"/>
        <dbReference type="ChEBI" id="CHEBI:157695"/>
        <dbReference type="ChEBI" id="CHEBI:167181"/>
        <dbReference type="EC" id="4.2.99.18"/>
    </reaction>
</comment>
<dbReference type="Pfam" id="PF00730">
    <property type="entry name" value="HhH-GPD"/>
    <property type="match status" value="1"/>
</dbReference>
<evidence type="ECO:0000256" key="2">
    <source>
        <dbReference type="ARBA" id="ARBA00022485"/>
    </source>
</evidence>
<keyword evidence="14" id="KW-0255">Endonuclease</keyword>
<dbReference type="SMART" id="SM00478">
    <property type="entry name" value="ENDO3c"/>
    <property type="match status" value="1"/>
</dbReference>
<dbReference type="GO" id="GO:0003677">
    <property type="term" value="F:DNA binding"/>
    <property type="evidence" value="ECO:0007669"/>
    <property type="project" value="UniProtKB-UniRule"/>
</dbReference>
<keyword evidence="4 11" id="KW-0227">DNA damage</keyword>
<dbReference type="GO" id="GO:0005634">
    <property type="term" value="C:nucleus"/>
    <property type="evidence" value="ECO:0007669"/>
    <property type="project" value="UniProtKB-SubCell"/>
</dbReference>
<keyword evidence="15" id="KW-1185">Reference proteome</keyword>
<dbReference type="GO" id="GO:0046872">
    <property type="term" value="F:metal ion binding"/>
    <property type="evidence" value="ECO:0007669"/>
    <property type="project" value="UniProtKB-KW"/>
</dbReference>
<keyword evidence="3" id="KW-0479">Metal-binding</keyword>
<comment type="caution">
    <text evidence="14">The sequence shown here is derived from an EMBL/GenBank/DDBJ whole genome shotgun (WGS) entry which is preliminary data.</text>
</comment>
<organism evidence="14 15">
    <name type="scientific">Acrasis kona</name>
    <dbReference type="NCBI Taxonomy" id="1008807"/>
    <lineage>
        <taxon>Eukaryota</taxon>
        <taxon>Discoba</taxon>
        <taxon>Heterolobosea</taxon>
        <taxon>Tetramitia</taxon>
        <taxon>Eutetramitia</taxon>
        <taxon>Acrasidae</taxon>
        <taxon>Acrasis</taxon>
    </lineage>
</organism>
<comment type="subcellular location">
    <subcellularLocation>
        <location evidence="11">Nucleus</location>
    </subcellularLocation>
    <subcellularLocation>
        <location evidence="11">Mitochondrion</location>
    </subcellularLocation>
</comment>
<keyword evidence="11" id="KW-0496">Mitochondrion</keyword>
<dbReference type="AlphaFoldDB" id="A0AAW2ZKP8"/>
<dbReference type="EC" id="4.2.99.18" evidence="11"/>
<evidence type="ECO:0000256" key="8">
    <source>
        <dbReference type="ARBA" id="ARBA00023204"/>
    </source>
</evidence>
<evidence type="ECO:0000256" key="11">
    <source>
        <dbReference type="HAMAP-Rule" id="MF_03183"/>
    </source>
</evidence>
<dbReference type="SUPFAM" id="SSF48150">
    <property type="entry name" value="DNA-glycosylase"/>
    <property type="match status" value="1"/>
</dbReference>
<dbReference type="HAMAP" id="MF_03183">
    <property type="entry name" value="Endonuclease_III_Nth"/>
    <property type="match status" value="1"/>
</dbReference>
<evidence type="ECO:0000256" key="3">
    <source>
        <dbReference type="ARBA" id="ARBA00022723"/>
    </source>
</evidence>
<gene>
    <name evidence="11" type="primary">NTH1</name>
    <name evidence="14" type="ORF">AKO1_013757</name>
</gene>
<evidence type="ECO:0000256" key="9">
    <source>
        <dbReference type="ARBA" id="ARBA00023239"/>
    </source>
</evidence>
<evidence type="ECO:0000313" key="14">
    <source>
        <dbReference type="EMBL" id="KAL0489232.1"/>
    </source>
</evidence>
<keyword evidence="8 11" id="KW-0234">DNA repair</keyword>
<feature type="compositionally biased region" description="Basic and acidic residues" evidence="12">
    <location>
        <begin position="1"/>
        <end position="11"/>
    </location>
</feature>
<dbReference type="GO" id="GO:0005739">
    <property type="term" value="C:mitochondrion"/>
    <property type="evidence" value="ECO:0007669"/>
    <property type="project" value="UniProtKB-SubCell"/>
</dbReference>
<keyword evidence="11" id="KW-0539">Nucleus</keyword>
<dbReference type="GO" id="GO:0051539">
    <property type="term" value="F:4 iron, 4 sulfur cluster binding"/>
    <property type="evidence" value="ECO:0007669"/>
    <property type="project" value="UniProtKB-KW"/>
</dbReference>
<evidence type="ECO:0000256" key="1">
    <source>
        <dbReference type="ARBA" id="ARBA00008343"/>
    </source>
</evidence>
<comment type="function">
    <text evidence="11">Bifunctional DNA N-glycosylase with associated apurinic/apyrimidinic (AP) lyase function that catalyzes the first step in base excision repair (BER), the primary repair pathway for the repair of oxidative DNA damage. The DNA N-glycosylase activity releases the damaged DNA base from DNA by cleaving the N-glycosidic bond, leaving an AP site. The AP lyase activity cleaves the phosphodiester bond 3' to the AP site by a beta-elimination. Primarily recognizes and repairs oxidative base damage of pyrimidines.</text>
</comment>
<feature type="domain" description="HhH-GPD" evidence="13">
    <location>
        <begin position="113"/>
        <end position="261"/>
    </location>
</feature>
<evidence type="ECO:0000256" key="12">
    <source>
        <dbReference type="SAM" id="MobiDB-lite"/>
    </source>
</evidence>
<dbReference type="InterPro" id="IPR023170">
    <property type="entry name" value="HhH_base_excis_C"/>
</dbReference>
<proteinExistence type="inferred from homology"/>